<proteinExistence type="predicted"/>
<evidence type="ECO:0000313" key="3">
    <source>
        <dbReference type="Proteomes" id="UP000799428"/>
    </source>
</evidence>
<organism evidence="2 3">
    <name type="scientific">Pleomassaria siparia CBS 279.74</name>
    <dbReference type="NCBI Taxonomy" id="1314801"/>
    <lineage>
        <taxon>Eukaryota</taxon>
        <taxon>Fungi</taxon>
        <taxon>Dikarya</taxon>
        <taxon>Ascomycota</taxon>
        <taxon>Pezizomycotina</taxon>
        <taxon>Dothideomycetes</taxon>
        <taxon>Pleosporomycetidae</taxon>
        <taxon>Pleosporales</taxon>
        <taxon>Pleomassariaceae</taxon>
        <taxon>Pleomassaria</taxon>
    </lineage>
</organism>
<protein>
    <submittedName>
        <fullName evidence="2">Uncharacterized protein</fullName>
    </submittedName>
</protein>
<dbReference type="Proteomes" id="UP000799428">
    <property type="component" value="Unassembled WGS sequence"/>
</dbReference>
<name>A0A6G1KQJ1_9PLEO</name>
<reference evidence="2" key="1">
    <citation type="journal article" date="2020" name="Stud. Mycol.">
        <title>101 Dothideomycetes genomes: a test case for predicting lifestyles and emergence of pathogens.</title>
        <authorList>
            <person name="Haridas S."/>
            <person name="Albert R."/>
            <person name="Binder M."/>
            <person name="Bloem J."/>
            <person name="Labutti K."/>
            <person name="Salamov A."/>
            <person name="Andreopoulos B."/>
            <person name="Baker S."/>
            <person name="Barry K."/>
            <person name="Bills G."/>
            <person name="Bluhm B."/>
            <person name="Cannon C."/>
            <person name="Castanera R."/>
            <person name="Culley D."/>
            <person name="Daum C."/>
            <person name="Ezra D."/>
            <person name="Gonzalez J."/>
            <person name="Henrissat B."/>
            <person name="Kuo A."/>
            <person name="Liang C."/>
            <person name="Lipzen A."/>
            <person name="Lutzoni F."/>
            <person name="Magnuson J."/>
            <person name="Mondo S."/>
            <person name="Nolan M."/>
            <person name="Ohm R."/>
            <person name="Pangilinan J."/>
            <person name="Park H.-J."/>
            <person name="Ramirez L."/>
            <person name="Alfaro M."/>
            <person name="Sun H."/>
            <person name="Tritt A."/>
            <person name="Yoshinaga Y."/>
            <person name="Zwiers L.-H."/>
            <person name="Turgeon B."/>
            <person name="Goodwin S."/>
            <person name="Spatafora J."/>
            <person name="Crous P."/>
            <person name="Grigoriev I."/>
        </authorList>
    </citation>
    <scope>NUCLEOTIDE SEQUENCE</scope>
    <source>
        <strain evidence="2">CBS 279.74</strain>
    </source>
</reference>
<evidence type="ECO:0000313" key="2">
    <source>
        <dbReference type="EMBL" id="KAF2714825.1"/>
    </source>
</evidence>
<keyword evidence="3" id="KW-1185">Reference proteome</keyword>
<accession>A0A6G1KQJ1</accession>
<sequence length="75" mass="8434">MALRVHTPRHIFSWEPCEKPPHSTENNSDMDISHDPHRNHNEASDSNPARMETRGPNAETNGRFSNICISTPISG</sequence>
<feature type="region of interest" description="Disordered" evidence="1">
    <location>
        <begin position="13"/>
        <end position="75"/>
    </location>
</feature>
<feature type="compositionally biased region" description="Basic and acidic residues" evidence="1">
    <location>
        <begin position="31"/>
        <end position="43"/>
    </location>
</feature>
<feature type="compositionally biased region" description="Polar residues" evidence="1">
    <location>
        <begin position="58"/>
        <end position="75"/>
    </location>
</feature>
<dbReference type="AlphaFoldDB" id="A0A6G1KQJ1"/>
<gene>
    <name evidence="2" type="ORF">K504DRAFT_11721</name>
</gene>
<dbReference type="EMBL" id="MU005764">
    <property type="protein sequence ID" value="KAF2714825.1"/>
    <property type="molecule type" value="Genomic_DNA"/>
</dbReference>
<evidence type="ECO:0000256" key="1">
    <source>
        <dbReference type="SAM" id="MobiDB-lite"/>
    </source>
</evidence>